<keyword evidence="1" id="KW-0812">Transmembrane</keyword>
<dbReference type="EMBL" id="CP058316">
    <property type="protein sequence ID" value="QLD11645.1"/>
    <property type="molecule type" value="Genomic_DNA"/>
</dbReference>
<feature type="transmembrane region" description="Helical" evidence="1">
    <location>
        <begin position="6"/>
        <end position="30"/>
    </location>
</feature>
<sequence length="63" mass="7047">MDEYVGAVIWSLLPTLVVSVLFVFVLRGILRMDRTERRAYAKIEAEERAARGLPAAAAERPTT</sequence>
<proteinExistence type="predicted"/>
<gene>
    <name evidence="2" type="ORF">HW566_07595</name>
</gene>
<dbReference type="AlphaFoldDB" id="A0A7D5ES28"/>
<dbReference type="Proteomes" id="UP000509638">
    <property type="component" value="Chromosome"/>
</dbReference>
<organism evidence="2 3">
    <name type="scientific">Microbacterium oleivorans</name>
    <dbReference type="NCBI Taxonomy" id="273677"/>
    <lineage>
        <taxon>Bacteria</taxon>
        <taxon>Bacillati</taxon>
        <taxon>Actinomycetota</taxon>
        <taxon>Actinomycetes</taxon>
        <taxon>Micrococcales</taxon>
        <taxon>Microbacteriaceae</taxon>
        <taxon>Microbacterium</taxon>
    </lineage>
</organism>
<keyword evidence="1" id="KW-1133">Transmembrane helix</keyword>
<evidence type="ECO:0000313" key="3">
    <source>
        <dbReference type="Proteomes" id="UP000509638"/>
    </source>
</evidence>
<name>A0A7D5ES28_9MICO</name>
<keyword evidence="1" id="KW-0472">Membrane</keyword>
<protein>
    <submittedName>
        <fullName evidence="2">Uncharacterized protein</fullName>
    </submittedName>
</protein>
<evidence type="ECO:0000256" key="1">
    <source>
        <dbReference type="SAM" id="Phobius"/>
    </source>
</evidence>
<reference evidence="2 3" key="1">
    <citation type="submission" date="2020-06" db="EMBL/GenBank/DDBJ databases">
        <authorList>
            <person name="Jo H."/>
        </authorList>
    </citation>
    <scope>NUCLEOTIDE SEQUENCE [LARGE SCALE GENOMIC DNA]</scope>
    <source>
        <strain evidence="2 3">I46</strain>
    </source>
</reference>
<evidence type="ECO:0000313" key="2">
    <source>
        <dbReference type="EMBL" id="QLD11645.1"/>
    </source>
</evidence>
<dbReference type="RefSeq" id="WP_178011742.1">
    <property type="nucleotide sequence ID" value="NZ_CP058316.1"/>
</dbReference>
<accession>A0A7D5ES28</accession>